<evidence type="ECO:0000256" key="1">
    <source>
        <dbReference type="ARBA" id="ARBA00006270"/>
    </source>
</evidence>
<feature type="region of interest" description="Disordered" evidence="2">
    <location>
        <begin position="247"/>
        <end position="311"/>
    </location>
</feature>
<feature type="compositionally biased region" description="Basic and acidic residues" evidence="2">
    <location>
        <begin position="290"/>
        <end position="299"/>
    </location>
</feature>
<sequence length="311" mass="34396">MPSNSTSNSTDASDFDSDLRYDYIAKVILLGPSGCGKSCIMHRFVKGEWKVSSSQTIGVEFASKIVRVGSGSNLTRIKLQLWDTAGQERFRALTRSYYRGAAGVVLVYDTVNRSTFRQLAEFIQDVRSLTSPQVTMVACGNKADLIEEADRTWIVPPAEVRTFSQSNPDITVTTCSAKSGKGIEDLFDKVAAQLLTKIELGEIDPEDMNSGVQYGDVPRWDRSTKKSRKKDSKKGFSALSRFFANRAGEEEIKKDQQDKEESGGRSSSRKNSNTPLLRRPSTVEQEPIELDGRGADSRVDVAQQTKSGCCY</sequence>
<dbReference type="FunFam" id="3.40.50.300:FF:004180">
    <property type="entry name" value="Small GTPase, putative"/>
    <property type="match status" value="1"/>
</dbReference>
<feature type="region of interest" description="Disordered" evidence="2">
    <location>
        <begin position="205"/>
        <end position="233"/>
    </location>
</feature>
<dbReference type="Proteomes" id="UP000182444">
    <property type="component" value="Chromosome 1B"/>
</dbReference>
<dbReference type="InterPro" id="IPR027417">
    <property type="entry name" value="P-loop_NTPase"/>
</dbReference>
<name>A0A1D8N8E1_YARLL</name>
<protein>
    <submittedName>
        <fullName evidence="3">Uncharacterized protein</fullName>
    </submittedName>
</protein>
<dbReference type="InterPro" id="IPR050209">
    <property type="entry name" value="Rab_GTPases_membrane_traffic"/>
</dbReference>
<dbReference type="VEuPathDB" id="FungiDB:YALI1_B24471g"/>
<dbReference type="SMART" id="SM00176">
    <property type="entry name" value="RAN"/>
    <property type="match status" value="1"/>
</dbReference>
<dbReference type="EMBL" id="CP017554">
    <property type="protein sequence ID" value="AOW01907.1"/>
    <property type="molecule type" value="Genomic_DNA"/>
</dbReference>
<dbReference type="GO" id="GO:0007033">
    <property type="term" value="P:vacuole organization"/>
    <property type="evidence" value="ECO:0007669"/>
    <property type="project" value="EnsemblFungi"/>
</dbReference>
<dbReference type="PROSITE" id="PS51419">
    <property type="entry name" value="RAB"/>
    <property type="match status" value="1"/>
</dbReference>
<organism evidence="3 4">
    <name type="scientific">Yarrowia lipolytica</name>
    <name type="common">Candida lipolytica</name>
    <dbReference type="NCBI Taxonomy" id="4952"/>
    <lineage>
        <taxon>Eukaryota</taxon>
        <taxon>Fungi</taxon>
        <taxon>Dikarya</taxon>
        <taxon>Ascomycota</taxon>
        <taxon>Saccharomycotina</taxon>
        <taxon>Dipodascomycetes</taxon>
        <taxon>Dipodascales</taxon>
        <taxon>Dipodascales incertae sedis</taxon>
        <taxon>Yarrowia</taxon>
    </lineage>
</organism>
<gene>
    <name evidence="3" type="ORF">YALI1_B24471g</name>
</gene>
<dbReference type="RefSeq" id="XP_501073.1">
    <property type="nucleotide sequence ID" value="XM_501073.1"/>
</dbReference>
<evidence type="ECO:0000256" key="2">
    <source>
        <dbReference type="SAM" id="MobiDB-lite"/>
    </source>
</evidence>
<dbReference type="KEGG" id="yli:2906885"/>
<dbReference type="CDD" id="cd00154">
    <property type="entry name" value="Rab"/>
    <property type="match status" value="1"/>
</dbReference>
<dbReference type="PANTHER" id="PTHR47979">
    <property type="entry name" value="DRAB11-RELATED"/>
    <property type="match status" value="1"/>
</dbReference>
<dbReference type="OrthoDB" id="9989112at2759"/>
<dbReference type="SMART" id="SM00177">
    <property type="entry name" value="ARF"/>
    <property type="match status" value="1"/>
</dbReference>
<dbReference type="InterPro" id="IPR005225">
    <property type="entry name" value="Small_GTP-bd"/>
</dbReference>
<dbReference type="SMART" id="SM00174">
    <property type="entry name" value="RHO"/>
    <property type="match status" value="1"/>
</dbReference>
<dbReference type="Gene3D" id="3.40.50.300">
    <property type="entry name" value="P-loop containing nucleotide triphosphate hydrolases"/>
    <property type="match status" value="1"/>
</dbReference>
<dbReference type="OMA" id="ASQNICI"/>
<dbReference type="GeneID" id="2906885"/>
<dbReference type="SMART" id="SM00173">
    <property type="entry name" value="RAS"/>
    <property type="match status" value="1"/>
</dbReference>
<dbReference type="AlphaFoldDB" id="A0A1D8N8E1"/>
<dbReference type="NCBIfam" id="TIGR00231">
    <property type="entry name" value="small_GTP"/>
    <property type="match status" value="1"/>
</dbReference>
<feature type="compositionally biased region" description="Polar residues" evidence="2">
    <location>
        <begin position="302"/>
        <end position="311"/>
    </location>
</feature>
<proteinExistence type="inferred from homology"/>
<reference evidence="3 4" key="1">
    <citation type="journal article" date="2016" name="PLoS ONE">
        <title>Sequence Assembly of Yarrowia lipolytica Strain W29/CLIB89 Shows Transposable Element Diversity.</title>
        <authorList>
            <person name="Magnan C."/>
            <person name="Yu J."/>
            <person name="Chang I."/>
            <person name="Jahn E."/>
            <person name="Kanomata Y."/>
            <person name="Wu J."/>
            <person name="Zeller M."/>
            <person name="Oakes M."/>
            <person name="Baldi P."/>
            <person name="Sandmeyer S."/>
        </authorList>
    </citation>
    <scope>NUCLEOTIDE SEQUENCE [LARGE SCALE GENOMIC DNA]</scope>
    <source>
        <strain evidence="4">CLIB89(W29)</strain>
    </source>
</reference>
<dbReference type="GO" id="GO:0005525">
    <property type="term" value="F:GTP binding"/>
    <property type="evidence" value="ECO:0007669"/>
    <property type="project" value="InterPro"/>
</dbReference>
<dbReference type="eggNOG" id="KOG0086">
    <property type="taxonomic scope" value="Eukaryota"/>
</dbReference>
<evidence type="ECO:0000313" key="3">
    <source>
        <dbReference type="EMBL" id="AOW01907.1"/>
    </source>
</evidence>
<evidence type="ECO:0000313" key="4">
    <source>
        <dbReference type="Proteomes" id="UP000182444"/>
    </source>
</evidence>
<accession>A0A1D8N8E1</accession>
<feature type="compositionally biased region" description="Basic and acidic residues" evidence="2">
    <location>
        <begin position="247"/>
        <end position="263"/>
    </location>
</feature>
<comment type="similarity">
    <text evidence="1">Belongs to the small GTPase superfamily. Rab family.</text>
</comment>
<feature type="compositionally biased region" description="Low complexity" evidence="2">
    <location>
        <begin position="264"/>
        <end position="273"/>
    </location>
</feature>
<dbReference type="Pfam" id="PF00071">
    <property type="entry name" value="Ras"/>
    <property type="match status" value="1"/>
</dbReference>
<dbReference type="GO" id="GO:0003924">
    <property type="term" value="F:GTPase activity"/>
    <property type="evidence" value="ECO:0007669"/>
    <property type="project" value="InterPro"/>
</dbReference>
<dbReference type="SMART" id="SM00175">
    <property type="entry name" value="RAB"/>
    <property type="match status" value="1"/>
</dbReference>
<dbReference type="VEuPathDB" id="FungiDB:YALI0_B18788g"/>
<dbReference type="SUPFAM" id="SSF52540">
    <property type="entry name" value="P-loop containing nucleoside triphosphate hydrolases"/>
    <property type="match status" value="1"/>
</dbReference>
<dbReference type="InterPro" id="IPR001806">
    <property type="entry name" value="Small_GTPase"/>
</dbReference>
<dbReference type="PROSITE" id="PS51421">
    <property type="entry name" value="RAS"/>
    <property type="match status" value="1"/>
</dbReference>
<dbReference type="PRINTS" id="PR00449">
    <property type="entry name" value="RASTRNSFRMNG"/>
</dbReference>